<sequence length="60" mass="6460">MASSWFLHEGFALLAGWSQPTLEAARLSHRAEDDLHAPDLRLRQAVGCGAAARAADDTEV</sequence>
<keyword evidence="2" id="KW-1185">Reference proteome</keyword>
<accession>A0A9W9L2F2</accession>
<gene>
    <name evidence="1" type="ORF">N7476_008376</name>
</gene>
<dbReference type="EMBL" id="JAPZBO010000008">
    <property type="protein sequence ID" value="KAJ5307720.1"/>
    <property type="molecule type" value="Genomic_DNA"/>
</dbReference>
<protein>
    <submittedName>
        <fullName evidence="1">Uncharacterized protein</fullName>
    </submittedName>
</protein>
<reference evidence="1" key="1">
    <citation type="submission" date="2022-12" db="EMBL/GenBank/DDBJ databases">
        <authorList>
            <person name="Petersen C."/>
        </authorList>
    </citation>
    <scope>NUCLEOTIDE SEQUENCE</scope>
    <source>
        <strain evidence="1">IBT 21472</strain>
    </source>
</reference>
<dbReference type="Proteomes" id="UP001147746">
    <property type="component" value="Unassembled WGS sequence"/>
</dbReference>
<evidence type="ECO:0000313" key="1">
    <source>
        <dbReference type="EMBL" id="KAJ5307720.1"/>
    </source>
</evidence>
<evidence type="ECO:0000313" key="2">
    <source>
        <dbReference type="Proteomes" id="UP001147746"/>
    </source>
</evidence>
<dbReference type="AlphaFoldDB" id="A0A9W9L2F2"/>
<organism evidence="1 2">
    <name type="scientific">Penicillium atrosanguineum</name>
    <dbReference type="NCBI Taxonomy" id="1132637"/>
    <lineage>
        <taxon>Eukaryota</taxon>
        <taxon>Fungi</taxon>
        <taxon>Dikarya</taxon>
        <taxon>Ascomycota</taxon>
        <taxon>Pezizomycotina</taxon>
        <taxon>Eurotiomycetes</taxon>
        <taxon>Eurotiomycetidae</taxon>
        <taxon>Eurotiales</taxon>
        <taxon>Aspergillaceae</taxon>
        <taxon>Penicillium</taxon>
    </lineage>
</organism>
<name>A0A9W9L2F2_9EURO</name>
<reference evidence="1" key="2">
    <citation type="journal article" date="2023" name="IMA Fungus">
        <title>Comparative genomic study of the Penicillium genus elucidates a diverse pangenome and 15 lateral gene transfer events.</title>
        <authorList>
            <person name="Petersen C."/>
            <person name="Sorensen T."/>
            <person name="Nielsen M.R."/>
            <person name="Sondergaard T.E."/>
            <person name="Sorensen J.L."/>
            <person name="Fitzpatrick D.A."/>
            <person name="Frisvad J.C."/>
            <person name="Nielsen K.L."/>
        </authorList>
    </citation>
    <scope>NUCLEOTIDE SEQUENCE</scope>
    <source>
        <strain evidence="1">IBT 21472</strain>
    </source>
</reference>
<proteinExistence type="predicted"/>
<comment type="caution">
    <text evidence="1">The sequence shown here is derived from an EMBL/GenBank/DDBJ whole genome shotgun (WGS) entry which is preliminary data.</text>
</comment>